<keyword evidence="4" id="KW-1185">Reference proteome</keyword>
<keyword evidence="1" id="KW-1133">Transmembrane helix</keyword>
<reference evidence="3" key="1">
    <citation type="submission" date="2020-08" db="EMBL/GenBank/DDBJ databases">
        <title>Genome public.</title>
        <authorList>
            <person name="Liu C."/>
            <person name="Sun Q."/>
        </authorList>
    </citation>
    <scope>NUCLEOTIDE SEQUENCE</scope>
    <source>
        <strain evidence="3">NSJ-32</strain>
    </source>
</reference>
<dbReference type="EMBL" id="JACRSQ010000018">
    <property type="protein sequence ID" value="MBC8544214.1"/>
    <property type="molecule type" value="Genomic_DNA"/>
</dbReference>
<feature type="transmembrane region" description="Helical" evidence="1">
    <location>
        <begin position="38"/>
        <end position="58"/>
    </location>
</feature>
<evidence type="ECO:0000259" key="2">
    <source>
        <dbReference type="Pfam" id="PF20251"/>
    </source>
</evidence>
<sequence length="372" mass="40872">MQEKDFLKHVIQRDMPEFESVRREILLRTAAPSRRFPAIKWLVPTAVCAAVLLAMVLIRNQSPLEPQIPTYQIISGDLYSHLEDQKQAGSSSSQTPSISGEDVDMGSLAAARFGEYVAANGYPDYLGGTYVTDTGTMVVLLADDTEANRNAILSIVGRDEDVRFEQASYSYAYLTTLMGRLADGMTDGNLSYVLYAALDDMENQIKVYVSSASDAELLALSALDTAGKGKALDIYLVEPSEYAPHTDDFNQSTPLDSEGPVTAALQTLTTAAGEQQLVLTLTNHGDSSYSYGEEPLLDVEKNGIWTPVSLRENVGWHQVAIQLQPDETQEITVLLSVLYGDLPEGHYRYRKVLTNEDTGDTMTVQVEFDMKG</sequence>
<evidence type="ECO:0000313" key="4">
    <source>
        <dbReference type="Proteomes" id="UP000657006"/>
    </source>
</evidence>
<comment type="caution">
    <text evidence="3">The sequence shown here is derived from an EMBL/GenBank/DDBJ whole genome shotgun (WGS) entry which is preliminary data.</text>
</comment>
<dbReference type="AlphaFoldDB" id="A0A926DVL3"/>
<protein>
    <recommendedName>
        <fullName evidence="2">Bacterial Ig-like domain-containing protein</fullName>
    </recommendedName>
</protein>
<keyword evidence="1" id="KW-0812">Transmembrane</keyword>
<organism evidence="3 4">
    <name type="scientific">Bianquea renquensis</name>
    <dbReference type="NCBI Taxonomy" id="2763661"/>
    <lineage>
        <taxon>Bacteria</taxon>
        <taxon>Bacillati</taxon>
        <taxon>Bacillota</taxon>
        <taxon>Clostridia</taxon>
        <taxon>Eubacteriales</taxon>
        <taxon>Bianqueaceae</taxon>
        <taxon>Bianquea</taxon>
    </lineage>
</organism>
<keyword evidence="1" id="KW-0472">Membrane</keyword>
<dbReference type="Pfam" id="PF20251">
    <property type="entry name" value="Big_14"/>
    <property type="match status" value="1"/>
</dbReference>
<dbReference type="RefSeq" id="WP_177719804.1">
    <property type="nucleotide sequence ID" value="NZ_JACRSQ010000018.1"/>
</dbReference>
<evidence type="ECO:0000313" key="3">
    <source>
        <dbReference type="EMBL" id="MBC8544214.1"/>
    </source>
</evidence>
<evidence type="ECO:0000256" key="1">
    <source>
        <dbReference type="SAM" id="Phobius"/>
    </source>
</evidence>
<gene>
    <name evidence="3" type="ORF">H8730_11765</name>
</gene>
<dbReference type="InterPro" id="IPR046878">
    <property type="entry name" value="Big_14"/>
</dbReference>
<accession>A0A926DVL3</accession>
<feature type="domain" description="Bacterial Ig-like" evidence="2">
    <location>
        <begin position="269"/>
        <end position="367"/>
    </location>
</feature>
<dbReference type="Proteomes" id="UP000657006">
    <property type="component" value="Unassembled WGS sequence"/>
</dbReference>
<name>A0A926DVL3_9FIRM</name>
<proteinExistence type="predicted"/>